<gene>
    <name evidence="1" type="ORF">LRP29_20000</name>
</gene>
<keyword evidence="2" id="KW-1185">Reference proteome</keyword>
<name>A0AB38T5B2_9HYPH</name>
<dbReference type="KEGG" id="mcic:A4R28_07920"/>
<accession>A0AB38T5B2</accession>
<evidence type="ECO:0000313" key="2">
    <source>
        <dbReference type="Proteomes" id="UP001060070"/>
    </source>
</evidence>
<dbReference type="Proteomes" id="UP001060070">
    <property type="component" value="Chromosome"/>
</dbReference>
<dbReference type="GeneID" id="91561312"/>
<dbReference type="EMBL" id="CP088147">
    <property type="protein sequence ID" value="UTU49774.1"/>
    <property type="molecule type" value="Genomic_DNA"/>
</dbReference>
<proteinExistence type="predicted"/>
<sequence>MSIARWAIRPVGTAKAFLAEELRSARYGDIVSVKAAIEAARRDAPYLQDTDDELMETIIELARELGLAVLFDSRD</sequence>
<protein>
    <submittedName>
        <fullName evidence="1">Uncharacterized protein</fullName>
    </submittedName>
</protein>
<dbReference type="RefSeq" id="WP_013531524.1">
    <property type="nucleotide sequence ID" value="NZ_CP015062.1"/>
</dbReference>
<evidence type="ECO:0000313" key="1">
    <source>
        <dbReference type="EMBL" id="UTU49774.1"/>
    </source>
</evidence>
<organism evidence="1 2">
    <name type="scientific">Mesorhizobium ciceri</name>
    <dbReference type="NCBI Taxonomy" id="39645"/>
    <lineage>
        <taxon>Bacteria</taxon>
        <taxon>Pseudomonadati</taxon>
        <taxon>Pseudomonadota</taxon>
        <taxon>Alphaproteobacteria</taxon>
        <taxon>Hyphomicrobiales</taxon>
        <taxon>Phyllobacteriaceae</taxon>
        <taxon>Mesorhizobium</taxon>
    </lineage>
</organism>
<dbReference type="AlphaFoldDB" id="A0AB38T5B2"/>
<reference evidence="1 2" key="1">
    <citation type="journal article" date="2022" name="Microbiol. Resour. Announc.">
        <title>Complete Genome Sequence of Mesorhizobium ciceri Strain R30, a Rhizobium Used as a Commercial Inoculant for Chickpea in Argentina.</title>
        <authorList>
            <person name="Foresto E."/>
            <person name="Revale S."/>
            <person name="Primo E."/>
            <person name="Nievas F."/>
            <person name="Carezzano E."/>
            <person name="Puente M."/>
            <person name="Alzari P."/>
            <person name="Mart M."/>
            <person name="Ben-Assaya M."/>
            <person name="Mornico D."/>
            <person name="Santoro M."/>
            <person name="Mart F."/>
            <person name="Giordano W."/>
            <person name="Bogino P."/>
        </authorList>
    </citation>
    <scope>NUCLEOTIDE SEQUENCE [LARGE SCALE GENOMIC DNA]</scope>
    <source>
        <strain evidence="1 2">R30</strain>
    </source>
</reference>